<dbReference type="Pfam" id="PF07992">
    <property type="entry name" value="Pyr_redox_2"/>
    <property type="match status" value="1"/>
</dbReference>
<dbReference type="InterPro" id="IPR050982">
    <property type="entry name" value="Auxin_biosynth/cation_transpt"/>
</dbReference>
<dbReference type="Gene3D" id="3.50.50.60">
    <property type="entry name" value="FAD/NAD(P)-binding domain"/>
    <property type="match status" value="1"/>
</dbReference>
<protein>
    <submittedName>
        <fullName evidence="3">Putative secreted protein</fullName>
    </submittedName>
</protein>
<keyword evidence="1" id="KW-0560">Oxidoreductase</keyword>
<evidence type="ECO:0000313" key="3">
    <source>
        <dbReference type="EMBL" id="AXV08357.1"/>
    </source>
</evidence>
<name>A0A346Y1L0_9ACTN</name>
<dbReference type="PRINTS" id="PR00368">
    <property type="entry name" value="FADPNR"/>
</dbReference>
<dbReference type="InterPro" id="IPR036188">
    <property type="entry name" value="FAD/NAD-bd_sf"/>
</dbReference>
<feature type="domain" description="FAD/NAD(P)-binding" evidence="2">
    <location>
        <begin position="21"/>
        <end position="344"/>
    </location>
</feature>
<dbReference type="EMBL" id="CP031165">
    <property type="protein sequence ID" value="AXV08357.1"/>
    <property type="molecule type" value="Genomic_DNA"/>
</dbReference>
<reference evidence="3 4" key="1">
    <citation type="submission" date="2018-09" db="EMBL/GenBank/DDBJ databases">
        <title>Complete genome sequence of Euzebya sp. DY32-46 isolated from seawater of Pacific Ocean.</title>
        <authorList>
            <person name="Xu L."/>
            <person name="Wu Y.-H."/>
            <person name="Xu X.-W."/>
        </authorList>
    </citation>
    <scope>NUCLEOTIDE SEQUENCE [LARGE SCALE GENOMIC DNA]</scope>
    <source>
        <strain evidence="3 4">DY32-46</strain>
    </source>
</reference>
<sequence>MSAITPAPTHSSAVQPTDATPVVVIGAGPIGLAAAAELVQREIPVVVLESGDTVAAGVRSWSHVRLFSEWSQLIAPSARALLEPTGWTESNPTAYPTGGEWADAYLQPLADALNSGDSDRVRTGHRVTAVSRLGRDLLSDTGRDTQPFVVRGTTPEGTFRLQAAAIVDASGTITSPNPLGADGLPADGELELADHLTHAVPDTTDPATAQQHAGRHTAVVGAGHSAMTALIGLADLARSQPGTRITWIRRRGLTADSFGGGAADQLAGRGALGLAAARTIEDGLVEVVEGFRTTAVRRDTSSPDRVALVAEDGRTVDDVDRVVVLTGFRPDLTLTSELRVDLDPSVQAPRALAPLIDPNVHSCGTVPPHGVAELAQPEPGLYTAGMKSYGRAPTFLALTGFEQVRSIVAAIAGDHESAARVELQLPETGVCGGTGLDDAALAELGSADACGVPVAGGLPLATTGGCC</sequence>
<dbReference type="SUPFAM" id="SSF51905">
    <property type="entry name" value="FAD/NAD(P)-binding domain"/>
    <property type="match status" value="1"/>
</dbReference>
<evidence type="ECO:0000259" key="2">
    <source>
        <dbReference type="Pfam" id="PF07992"/>
    </source>
</evidence>
<dbReference type="InterPro" id="IPR023753">
    <property type="entry name" value="FAD/NAD-binding_dom"/>
</dbReference>
<dbReference type="PANTHER" id="PTHR43539">
    <property type="entry name" value="FLAVIN-BINDING MONOOXYGENASE-LIKE PROTEIN (AFU_ORTHOLOGUE AFUA_4G09220)"/>
    <property type="match status" value="1"/>
</dbReference>
<dbReference type="GO" id="GO:0050660">
    <property type="term" value="F:flavin adenine dinucleotide binding"/>
    <property type="evidence" value="ECO:0007669"/>
    <property type="project" value="TreeGrafter"/>
</dbReference>
<dbReference type="PANTHER" id="PTHR43539:SF78">
    <property type="entry name" value="FLAVIN-CONTAINING MONOOXYGENASE"/>
    <property type="match status" value="1"/>
</dbReference>
<dbReference type="Proteomes" id="UP000264006">
    <property type="component" value="Chromosome"/>
</dbReference>
<evidence type="ECO:0000313" key="4">
    <source>
        <dbReference type="Proteomes" id="UP000264006"/>
    </source>
</evidence>
<evidence type="ECO:0000256" key="1">
    <source>
        <dbReference type="ARBA" id="ARBA00023002"/>
    </source>
</evidence>
<dbReference type="RefSeq" id="WP_114592711.1">
    <property type="nucleotide sequence ID" value="NZ_CP031165.1"/>
</dbReference>
<dbReference type="OrthoDB" id="7279140at2"/>
<dbReference type="KEGG" id="euz:DVS28_a3684"/>
<accession>A0A346Y1L0</accession>
<organism evidence="3 4">
    <name type="scientific">Euzebya pacifica</name>
    <dbReference type="NCBI Taxonomy" id="1608957"/>
    <lineage>
        <taxon>Bacteria</taxon>
        <taxon>Bacillati</taxon>
        <taxon>Actinomycetota</taxon>
        <taxon>Nitriliruptoria</taxon>
        <taxon>Euzebyales</taxon>
    </lineage>
</organism>
<dbReference type="AlphaFoldDB" id="A0A346Y1L0"/>
<proteinExistence type="predicted"/>
<gene>
    <name evidence="3" type="ORF">DVS28_a3684</name>
</gene>
<keyword evidence="4" id="KW-1185">Reference proteome</keyword>
<dbReference type="GO" id="GO:0004497">
    <property type="term" value="F:monooxygenase activity"/>
    <property type="evidence" value="ECO:0007669"/>
    <property type="project" value="TreeGrafter"/>
</dbReference>